<sequence length="51" mass="5688">MDDSSENLQAKLAHLSDHLDNCSPTVDEARDIKAAIQDIIERLDALQSPKR</sequence>
<keyword evidence="2" id="KW-1185">Reference proteome</keyword>
<proteinExistence type="predicted"/>
<gene>
    <name evidence="1" type="ORF">OIK42_20125</name>
</gene>
<accession>A0ABT5L7R3</accession>
<organism evidence="1 2">
    <name type="scientific">Alteromonas gilva</name>
    <dbReference type="NCBI Taxonomy" id="2987522"/>
    <lineage>
        <taxon>Bacteria</taxon>
        <taxon>Pseudomonadati</taxon>
        <taxon>Pseudomonadota</taxon>
        <taxon>Gammaproteobacteria</taxon>
        <taxon>Alteromonadales</taxon>
        <taxon>Alteromonadaceae</taxon>
        <taxon>Alteromonas/Salinimonas group</taxon>
        <taxon>Alteromonas</taxon>
    </lineage>
</organism>
<protein>
    <submittedName>
        <fullName evidence="1">Uncharacterized protein</fullName>
    </submittedName>
</protein>
<evidence type="ECO:0000313" key="1">
    <source>
        <dbReference type="EMBL" id="MDC8833070.1"/>
    </source>
</evidence>
<dbReference type="EMBL" id="JAQQXP010000005">
    <property type="protein sequence ID" value="MDC8833070.1"/>
    <property type="molecule type" value="Genomic_DNA"/>
</dbReference>
<evidence type="ECO:0000313" key="2">
    <source>
        <dbReference type="Proteomes" id="UP001218788"/>
    </source>
</evidence>
<dbReference type="RefSeq" id="WP_273642990.1">
    <property type="nucleotide sequence ID" value="NZ_JAQQXP010000005.1"/>
</dbReference>
<comment type="caution">
    <text evidence="1">The sequence shown here is derived from an EMBL/GenBank/DDBJ whole genome shotgun (WGS) entry which is preliminary data.</text>
</comment>
<reference evidence="1 2" key="1">
    <citation type="submission" date="2022-10" db="EMBL/GenBank/DDBJ databases">
        <title>Alteromonas sp. chi3 Genome sequencing.</title>
        <authorList>
            <person name="Park S."/>
        </authorList>
    </citation>
    <scope>NUCLEOTIDE SEQUENCE [LARGE SCALE GENOMIC DNA]</scope>
    <source>
        <strain evidence="2">chi3</strain>
    </source>
</reference>
<dbReference type="Proteomes" id="UP001218788">
    <property type="component" value="Unassembled WGS sequence"/>
</dbReference>
<name>A0ABT5L7R3_9ALTE</name>